<gene>
    <name evidence="2" type="ORF">COI93_17910</name>
</gene>
<feature type="transmembrane region" description="Helical" evidence="1">
    <location>
        <begin position="69"/>
        <end position="88"/>
    </location>
</feature>
<name>A0A2B0LTI2_BACCE</name>
<dbReference type="EMBL" id="NUWN01000073">
    <property type="protein sequence ID" value="PFK34054.1"/>
    <property type="molecule type" value="Genomic_DNA"/>
</dbReference>
<evidence type="ECO:0000313" key="3">
    <source>
        <dbReference type="Proteomes" id="UP000242656"/>
    </source>
</evidence>
<reference evidence="2 3" key="1">
    <citation type="submission" date="2017-09" db="EMBL/GenBank/DDBJ databases">
        <title>Large-scale bioinformatics analysis of Bacillus genomes uncovers conserved roles of natural products in bacterial physiology.</title>
        <authorList>
            <consortium name="Agbiome Team Llc"/>
            <person name="Bleich R.M."/>
            <person name="Grubbs K.J."/>
            <person name="Santa Maria K.C."/>
            <person name="Allen S.E."/>
            <person name="Farag S."/>
            <person name="Shank E.A."/>
            <person name="Bowers A."/>
        </authorList>
    </citation>
    <scope>NUCLEOTIDE SEQUENCE [LARGE SCALE GENOMIC DNA]</scope>
    <source>
        <strain evidence="2 3">AFS083043</strain>
    </source>
</reference>
<protein>
    <submittedName>
        <fullName evidence="2">Uncharacterized protein</fullName>
    </submittedName>
</protein>
<proteinExistence type="predicted"/>
<dbReference type="AlphaFoldDB" id="A0A2B0LTI2"/>
<feature type="transmembrane region" description="Helical" evidence="1">
    <location>
        <begin position="100"/>
        <end position="118"/>
    </location>
</feature>
<dbReference type="Proteomes" id="UP000242656">
    <property type="component" value="Unassembled WGS sequence"/>
</dbReference>
<sequence>MKSIIEYIIYGIFLLIATIYQINESFPGFLSFHNPSVGSIYFLFLFLGILVIGWFFNKNRPGTYEKEKNRWIVGSISYIYFMFLLFALPALSKNPNDDAIFHNFFAWGFWFVLIIIHIREWGRLQNRRNSQSTSFIKK</sequence>
<evidence type="ECO:0000256" key="1">
    <source>
        <dbReference type="SAM" id="Phobius"/>
    </source>
</evidence>
<comment type="caution">
    <text evidence="2">The sequence shown here is derived from an EMBL/GenBank/DDBJ whole genome shotgun (WGS) entry which is preliminary data.</text>
</comment>
<evidence type="ECO:0000313" key="2">
    <source>
        <dbReference type="EMBL" id="PFK34054.1"/>
    </source>
</evidence>
<organism evidence="2 3">
    <name type="scientific">Bacillus cereus</name>
    <dbReference type="NCBI Taxonomy" id="1396"/>
    <lineage>
        <taxon>Bacteria</taxon>
        <taxon>Bacillati</taxon>
        <taxon>Bacillota</taxon>
        <taxon>Bacilli</taxon>
        <taxon>Bacillales</taxon>
        <taxon>Bacillaceae</taxon>
        <taxon>Bacillus</taxon>
        <taxon>Bacillus cereus group</taxon>
    </lineage>
</organism>
<keyword evidence="1" id="KW-0472">Membrane</keyword>
<feature type="transmembrane region" description="Helical" evidence="1">
    <location>
        <begin position="38"/>
        <end position="57"/>
    </location>
</feature>
<dbReference type="RefSeq" id="WP_098491925.1">
    <property type="nucleotide sequence ID" value="NZ_NUWN01000073.1"/>
</dbReference>
<keyword evidence="1" id="KW-0812">Transmembrane</keyword>
<accession>A0A2B0LTI2</accession>
<keyword evidence="1" id="KW-1133">Transmembrane helix</keyword>
<feature type="transmembrane region" description="Helical" evidence="1">
    <location>
        <begin position="7"/>
        <end position="23"/>
    </location>
</feature>